<dbReference type="AlphaFoldDB" id="A0A7U2I9Y8"/>
<reference evidence="2" key="1">
    <citation type="journal article" date="2021" name="BMC Genomics">
        <title>Chromosome-level genome assembly and manually-curated proteome of model necrotroph Parastagonospora nodorum Sn15 reveals a genome-wide trove of candidate effector homologs, and redundancy of virulence-related functions within an accessory chromosome.</title>
        <authorList>
            <person name="Bertazzoni S."/>
            <person name="Jones D.A.B."/>
            <person name="Phan H.T."/>
            <person name="Tan K.-C."/>
            <person name="Hane J.K."/>
        </authorList>
    </citation>
    <scope>NUCLEOTIDE SEQUENCE [LARGE SCALE GENOMIC DNA]</scope>
    <source>
        <strain evidence="2">SN15 / ATCC MYA-4574 / FGSC 10173)</strain>
    </source>
</reference>
<gene>
    <name evidence="1" type="ORF">JI435_422990</name>
</gene>
<sequence>MEHAGQRLRSQASSHIFHLQSLSPSPHSHLLIFHFRTAFSKSLPCRIFCVHSIFLSRPSWSLSVFDEPL</sequence>
<evidence type="ECO:0000313" key="1">
    <source>
        <dbReference type="EMBL" id="QRD05965.1"/>
    </source>
</evidence>
<accession>A0A7U2I9Y8</accession>
<protein>
    <submittedName>
        <fullName evidence="1">Uncharacterized protein</fullName>
    </submittedName>
</protein>
<proteinExistence type="predicted"/>
<organism evidence="1 2">
    <name type="scientific">Phaeosphaeria nodorum (strain SN15 / ATCC MYA-4574 / FGSC 10173)</name>
    <name type="common">Glume blotch fungus</name>
    <name type="synonym">Parastagonospora nodorum</name>
    <dbReference type="NCBI Taxonomy" id="321614"/>
    <lineage>
        <taxon>Eukaryota</taxon>
        <taxon>Fungi</taxon>
        <taxon>Dikarya</taxon>
        <taxon>Ascomycota</taxon>
        <taxon>Pezizomycotina</taxon>
        <taxon>Dothideomycetes</taxon>
        <taxon>Pleosporomycetidae</taxon>
        <taxon>Pleosporales</taxon>
        <taxon>Pleosporineae</taxon>
        <taxon>Phaeosphaeriaceae</taxon>
        <taxon>Parastagonospora</taxon>
    </lineage>
</organism>
<dbReference type="EMBL" id="CP069041">
    <property type="protein sequence ID" value="QRD05965.1"/>
    <property type="molecule type" value="Genomic_DNA"/>
</dbReference>
<keyword evidence="2" id="KW-1185">Reference proteome</keyword>
<name>A0A7U2I9Y8_PHANO</name>
<evidence type="ECO:0000313" key="2">
    <source>
        <dbReference type="Proteomes" id="UP000663193"/>
    </source>
</evidence>
<dbReference type="Proteomes" id="UP000663193">
    <property type="component" value="Chromosome 19"/>
</dbReference>
<dbReference type="VEuPathDB" id="FungiDB:JI435_422990"/>